<keyword evidence="3" id="KW-1185">Reference proteome</keyword>
<feature type="transmembrane region" description="Helical" evidence="1">
    <location>
        <begin position="105"/>
        <end position="125"/>
    </location>
</feature>
<name>H9U9M5_FERPD</name>
<organism evidence="2 3">
    <name type="scientific">Fervidobacterium pennivorans (strain DSM 9078 / Ven5)</name>
    <dbReference type="NCBI Taxonomy" id="771875"/>
    <lineage>
        <taxon>Bacteria</taxon>
        <taxon>Thermotogati</taxon>
        <taxon>Thermotogota</taxon>
        <taxon>Thermotogae</taxon>
        <taxon>Thermotogales</taxon>
        <taxon>Fervidobacteriaceae</taxon>
        <taxon>Fervidobacterium</taxon>
    </lineage>
</organism>
<dbReference type="PANTHER" id="PTHR35867">
    <property type="entry name" value="PROTEIN RSEC"/>
    <property type="match status" value="1"/>
</dbReference>
<evidence type="ECO:0000313" key="2">
    <source>
        <dbReference type="EMBL" id="AFG34218.1"/>
    </source>
</evidence>
<dbReference type="STRING" id="771875.Ferpe_0056"/>
<dbReference type="PANTHER" id="PTHR35867:SF1">
    <property type="entry name" value="PROTEIN RSEC"/>
    <property type="match status" value="1"/>
</dbReference>
<accession>H9U9M5</accession>
<keyword evidence="1" id="KW-0472">Membrane</keyword>
<dbReference type="InterPro" id="IPR007359">
    <property type="entry name" value="SigmaE_reg_RseC_MucC"/>
</dbReference>
<proteinExistence type="predicted"/>
<reference evidence="2" key="1">
    <citation type="submission" date="2012-03" db="EMBL/GenBank/DDBJ databases">
        <title>Complete sequence of Fervidobacterium pennivorans DSM 9078.</title>
        <authorList>
            <consortium name="US DOE Joint Genome Institute"/>
            <person name="Lucas S."/>
            <person name="Han J."/>
            <person name="Lapidus A."/>
            <person name="Cheng J.-F."/>
            <person name="Goodwin L."/>
            <person name="Pitluck S."/>
            <person name="Peters L."/>
            <person name="Ovchinnikova G."/>
            <person name="Lu M."/>
            <person name="Detter J.C."/>
            <person name="Han C."/>
            <person name="Tapia R."/>
            <person name="Land M."/>
            <person name="Hauser L."/>
            <person name="Kyrpides N."/>
            <person name="Ivanova N."/>
            <person name="Pagani I."/>
            <person name="Noll K.M."/>
            <person name="Woyke T."/>
        </authorList>
    </citation>
    <scope>NUCLEOTIDE SEQUENCE</scope>
    <source>
        <strain evidence="2">DSM 9078</strain>
    </source>
</reference>
<dbReference type="eggNOG" id="COG3086">
    <property type="taxonomic scope" value="Bacteria"/>
</dbReference>
<feature type="transmembrane region" description="Helical" evidence="1">
    <location>
        <begin position="80"/>
        <end position="99"/>
    </location>
</feature>
<evidence type="ECO:0000256" key="1">
    <source>
        <dbReference type="SAM" id="Phobius"/>
    </source>
</evidence>
<gene>
    <name evidence="2" type="ordered locus">Ferpe_0056</name>
</gene>
<dbReference type="EMBL" id="CP003260">
    <property type="protein sequence ID" value="AFG34218.1"/>
    <property type="molecule type" value="Genomic_DNA"/>
</dbReference>
<keyword evidence="1" id="KW-1133">Transmembrane helix</keyword>
<dbReference type="AlphaFoldDB" id="H9U9M5"/>
<sequence length="152" mass="16883">MRELMTVKNVDERYVYLSLNVDKVACASCALSGSCSIQNESSKKGIFKIDKRNVNQDLLPLMPGDLVVVDFKYNPAILSLIVYGIPLAGFILGTLIGYLLKLSDIVSFILALVFTGVGALLTRIYDRKYKIEIIDVRRNTVTISTETTEQLS</sequence>
<dbReference type="Proteomes" id="UP000007384">
    <property type="component" value="Chromosome"/>
</dbReference>
<dbReference type="RefSeq" id="WP_014450687.1">
    <property type="nucleotide sequence ID" value="NC_017095.1"/>
</dbReference>
<dbReference type="PROSITE" id="PS51257">
    <property type="entry name" value="PROKAR_LIPOPROTEIN"/>
    <property type="match status" value="1"/>
</dbReference>
<dbReference type="OrthoDB" id="47359at2"/>
<keyword evidence="1" id="KW-0812">Transmembrane</keyword>
<dbReference type="HOGENOM" id="CLU_124911_1_0_0"/>
<dbReference type="KEGG" id="fpe:Ferpe_0056"/>
<protein>
    <submittedName>
        <fullName evidence="2">Positive regulator of sigma E activity</fullName>
    </submittedName>
</protein>
<dbReference type="Pfam" id="PF04246">
    <property type="entry name" value="RseC_MucC"/>
    <property type="match status" value="1"/>
</dbReference>
<dbReference type="PATRIC" id="fig|771875.3.peg.62"/>
<evidence type="ECO:0000313" key="3">
    <source>
        <dbReference type="Proteomes" id="UP000007384"/>
    </source>
</evidence>